<dbReference type="Pfam" id="PF22936">
    <property type="entry name" value="Pol_BBD"/>
    <property type="match status" value="1"/>
</dbReference>
<reference evidence="2" key="1">
    <citation type="submission" date="2021-03" db="EMBL/GenBank/DDBJ databases">
        <title>Draft genome sequence of rust myrtle Austropuccinia psidii MF-1, a brazilian biotype.</title>
        <authorList>
            <person name="Quecine M.C."/>
            <person name="Pachon D.M.R."/>
            <person name="Bonatelli M.L."/>
            <person name="Correr F.H."/>
            <person name="Franceschini L.M."/>
            <person name="Leite T.F."/>
            <person name="Margarido G.R.A."/>
            <person name="Almeida C.A."/>
            <person name="Ferrarezi J.A."/>
            <person name="Labate C.A."/>
        </authorList>
    </citation>
    <scope>NUCLEOTIDE SEQUENCE</scope>
    <source>
        <strain evidence="2">MF-1</strain>
    </source>
</reference>
<evidence type="ECO:0000313" key="2">
    <source>
        <dbReference type="EMBL" id="MBW0489907.1"/>
    </source>
</evidence>
<keyword evidence="3" id="KW-1185">Reference proteome</keyword>
<evidence type="ECO:0000259" key="1">
    <source>
        <dbReference type="Pfam" id="PF22936"/>
    </source>
</evidence>
<name>A0A9Q3CU52_9BASI</name>
<protein>
    <recommendedName>
        <fullName evidence="1">Retrovirus-related Pol polyprotein from transposon TNT 1-94-like beta-barrel domain-containing protein</fullName>
    </recommendedName>
</protein>
<dbReference type="AlphaFoldDB" id="A0A9Q3CU52"/>
<dbReference type="EMBL" id="AVOT02010316">
    <property type="protein sequence ID" value="MBW0489907.1"/>
    <property type="molecule type" value="Genomic_DNA"/>
</dbReference>
<dbReference type="Proteomes" id="UP000765509">
    <property type="component" value="Unassembled WGS sequence"/>
</dbReference>
<evidence type="ECO:0000313" key="3">
    <source>
        <dbReference type="Proteomes" id="UP000765509"/>
    </source>
</evidence>
<accession>A0A9Q3CU52</accession>
<comment type="caution">
    <text evidence="2">The sequence shown here is derived from an EMBL/GenBank/DDBJ whole genome shotgun (WGS) entry which is preliminary data.</text>
</comment>
<dbReference type="InterPro" id="IPR054722">
    <property type="entry name" value="PolX-like_BBD"/>
</dbReference>
<dbReference type="Pfam" id="PF14223">
    <property type="entry name" value="Retrotran_gag_2"/>
    <property type="match status" value="1"/>
</dbReference>
<sequence length="438" mass="50000">MNTNDQNNDLRRTIPILTNENYSEWKLRMIICLKQRKLYQYCIEQCIPGNGVTRTPALEIKITDANVEACGLITNFLDSRTFAALVTSEEIIQNSYLLWSKVNERFASSTFNSKARIWSKFQKLTYDDNLKDFIANTQKCLNDISAVGIDVEDEILAFLILTKLTKEFQSLIEKVTLNAETQGNPNAILNILHEAALKEEVLSIDTTKALILKKDNFPSKVVHYYSNRKHNPLVTTHGPEKCWQLHPELKPEKRKKGKEQKTNFTIARALFTNENMGSNQLTTIVLNTGASNHMFNNKLFFKKLYPNQQIKVATGCENSTLKSQVKGLAKIIDCLGNLCLLPNSLYTPDLTTNLPALSNIAKNEMRIKKTTSHFEVYLHNNNKPSFVFPNTINVLKTQENLSNNCCLNTQVKKDGDLWHKQLGHMNKNDDRISQYHLS</sequence>
<organism evidence="2 3">
    <name type="scientific">Austropuccinia psidii MF-1</name>
    <dbReference type="NCBI Taxonomy" id="1389203"/>
    <lineage>
        <taxon>Eukaryota</taxon>
        <taxon>Fungi</taxon>
        <taxon>Dikarya</taxon>
        <taxon>Basidiomycota</taxon>
        <taxon>Pucciniomycotina</taxon>
        <taxon>Pucciniomycetes</taxon>
        <taxon>Pucciniales</taxon>
        <taxon>Sphaerophragmiaceae</taxon>
        <taxon>Austropuccinia</taxon>
    </lineage>
</organism>
<gene>
    <name evidence="2" type="ORF">O181_029622</name>
</gene>
<dbReference type="OrthoDB" id="5598729at2759"/>
<proteinExistence type="predicted"/>
<feature type="domain" description="Retrovirus-related Pol polyprotein from transposon TNT 1-94-like beta-barrel" evidence="1">
    <location>
        <begin position="285"/>
        <end position="363"/>
    </location>
</feature>